<dbReference type="PANTHER" id="PTHR22722">
    <property type="entry name" value="LOW-DENSITY LIPOPROTEIN RECEPTOR-RELATED PROTEIN 2-RELATED"/>
    <property type="match status" value="1"/>
</dbReference>
<keyword evidence="6 9" id="KW-1015">Disulfide bond</keyword>
<proteinExistence type="predicted"/>
<comment type="caution">
    <text evidence="10">The sequence shown here is derived from an EMBL/GenBank/DDBJ whole genome shotgun (WGS) entry which is preliminary data.</text>
</comment>
<dbReference type="PROSITE" id="PS50068">
    <property type="entry name" value="LDLRA_2"/>
    <property type="match status" value="5"/>
</dbReference>
<dbReference type="InterPro" id="IPR023415">
    <property type="entry name" value="LDLR_class-A_CS"/>
</dbReference>
<feature type="non-terminal residue" evidence="10">
    <location>
        <position position="336"/>
    </location>
</feature>
<keyword evidence="4" id="KW-1133">Transmembrane helix</keyword>
<evidence type="ECO:0000256" key="6">
    <source>
        <dbReference type="ARBA" id="ARBA00023157"/>
    </source>
</evidence>
<feature type="disulfide bond" evidence="9">
    <location>
        <begin position="294"/>
        <end position="312"/>
    </location>
</feature>
<dbReference type="Pfam" id="PF00057">
    <property type="entry name" value="Ldl_recept_a"/>
    <property type="match status" value="4"/>
</dbReference>
<protein>
    <submittedName>
        <fullName evidence="10">Uncharacterized protein</fullName>
    </submittedName>
</protein>
<feature type="disulfide bond" evidence="9">
    <location>
        <begin position="206"/>
        <end position="224"/>
    </location>
</feature>
<dbReference type="PRINTS" id="PR00261">
    <property type="entry name" value="LDLRECEPTOR"/>
</dbReference>
<reference evidence="10 11" key="1">
    <citation type="journal article" date="2023" name="Sci. Data">
        <title>Genome assembly of the Korean intertidal mud-creeper Batillaria attramentaria.</title>
        <authorList>
            <person name="Patra A.K."/>
            <person name="Ho P.T."/>
            <person name="Jun S."/>
            <person name="Lee S.J."/>
            <person name="Kim Y."/>
            <person name="Won Y.J."/>
        </authorList>
    </citation>
    <scope>NUCLEOTIDE SEQUENCE [LARGE SCALE GENOMIC DNA]</scope>
    <source>
        <strain evidence="10">Wonlab-2016</strain>
    </source>
</reference>
<keyword evidence="11" id="KW-1185">Reference proteome</keyword>
<dbReference type="CDD" id="cd00112">
    <property type="entry name" value="LDLa"/>
    <property type="match status" value="5"/>
</dbReference>
<keyword evidence="3" id="KW-0677">Repeat</keyword>
<keyword evidence="7" id="KW-0675">Receptor</keyword>
<comment type="subcellular location">
    <subcellularLocation>
        <location evidence="1">Membrane</location>
        <topology evidence="1">Single-pass membrane protein</topology>
    </subcellularLocation>
</comment>
<evidence type="ECO:0000256" key="8">
    <source>
        <dbReference type="ARBA" id="ARBA00023180"/>
    </source>
</evidence>
<feature type="disulfide bond" evidence="9">
    <location>
        <begin position="65"/>
        <end position="77"/>
    </location>
</feature>
<dbReference type="SMART" id="SM00192">
    <property type="entry name" value="LDLa"/>
    <property type="match status" value="7"/>
</dbReference>
<dbReference type="InterPro" id="IPR002172">
    <property type="entry name" value="LDrepeatLR_classA_rpt"/>
</dbReference>
<dbReference type="Gene3D" id="4.10.400.10">
    <property type="entry name" value="Low-density Lipoprotein Receptor"/>
    <property type="match status" value="6"/>
</dbReference>
<feature type="disulfide bond" evidence="9">
    <location>
        <begin position="26"/>
        <end position="38"/>
    </location>
</feature>
<evidence type="ECO:0000313" key="10">
    <source>
        <dbReference type="EMBL" id="KAK7483115.1"/>
    </source>
</evidence>
<evidence type="ECO:0000256" key="9">
    <source>
        <dbReference type="PROSITE-ProRule" id="PRU00124"/>
    </source>
</evidence>
<dbReference type="PROSITE" id="PS01209">
    <property type="entry name" value="LDLRA_1"/>
    <property type="match status" value="3"/>
</dbReference>
<feature type="disulfide bond" evidence="9">
    <location>
        <begin position="72"/>
        <end position="90"/>
    </location>
</feature>
<sequence length="336" mass="38046">MFRLDLRRRQSPDDVILRAQTDQRGCLPNEFQCNNTHCIDIIKRCDLKDDCEAGNDEENCETFPCPPTHLKCENHFCVPKDLACDFVDDCTDNSDEKDCKPRKCFDTEFQCANLECVTMTHICDGHFDCKDHSDELPESCENPSFPYSLVRRVSSSRRGLDERHFKCPSGLYITDKLVCDGWPDCFFTHADEANCGECNPDTQFTCQSGRCISNKAKCDGYCDCTNSCEDEDGCTEYGCGLGRGYMCRRFQHCLKPDMVCDGENDCKNTIIGMDEYFCANSTLCADPAPDTVLCRSGQCIPGSLRCDHWMDCLDGADEEGCVCVLFYHRVSVMRAR</sequence>
<feature type="disulfide bond" evidence="9">
    <location>
        <begin position="45"/>
        <end position="60"/>
    </location>
</feature>
<dbReference type="Proteomes" id="UP001519460">
    <property type="component" value="Unassembled WGS sequence"/>
</dbReference>
<evidence type="ECO:0000256" key="5">
    <source>
        <dbReference type="ARBA" id="ARBA00023136"/>
    </source>
</evidence>
<feature type="disulfide bond" evidence="9">
    <location>
        <begin position="33"/>
        <end position="51"/>
    </location>
</feature>
<evidence type="ECO:0000256" key="2">
    <source>
        <dbReference type="ARBA" id="ARBA00022692"/>
    </source>
</evidence>
<keyword evidence="5" id="KW-0472">Membrane</keyword>
<feature type="disulfide bond" evidence="9">
    <location>
        <begin position="104"/>
        <end position="116"/>
    </location>
</feature>
<evidence type="ECO:0000256" key="1">
    <source>
        <dbReference type="ARBA" id="ARBA00004167"/>
    </source>
</evidence>
<dbReference type="EMBL" id="JACVVK020000232">
    <property type="protein sequence ID" value="KAK7483115.1"/>
    <property type="molecule type" value="Genomic_DNA"/>
</dbReference>
<evidence type="ECO:0000256" key="4">
    <source>
        <dbReference type="ARBA" id="ARBA00022989"/>
    </source>
</evidence>
<dbReference type="AlphaFoldDB" id="A0ABD0K7S6"/>
<dbReference type="SUPFAM" id="SSF57424">
    <property type="entry name" value="LDL receptor-like module"/>
    <property type="match status" value="5"/>
</dbReference>
<feature type="disulfide bond" evidence="9">
    <location>
        <begin position="306"/>
        <end position="321"/>
    </location>
</feature>
<feature type="disulfide bond" evidence="9">
    <location>
        <begin position="111"/>
        <end position="129"/>
    </location>
</feature>
<dbReference type="InterPro" id="IPR051221">
    <property type="entry name" value="LDLR-related"/>
</dbReference>
<evidence type="ECO:0000313" key="11">
    <source>
        <dbReference type="Proteomes" id="UP001519460"/>
    </source>
</evidence>
<comment type="caution">
    <text evidence="9">Lacks conserved residue(s) required for the propagation of feature annotation.</text>
</comment>
<organism evidence="10 11">
    <name type="scientific">Batillaria attramentaria</name>
    <dbReference type="NCBI Taxonomy" id="370345"/>
    <lineage>
        <taxon>Eukaryota</taxon>
        <taxon>Metazoa</taxon>
        <taxon>Spiralia</taxon>
        <taxon>Lophotrochozoa</taxon>
        <taxon>Mollusca</taxon>
        <taxon>Gastropoda</taxon>
        <taxon>Caenogastropoda</taxon>
        <taxon>Sorbeoconcha</taxon>
        <taxon>Cerithioidea</taxon>
        <taxon>Batillariidae</taxon>
        <taxon>Batillaria</taxon>
    </lineage>
</organism>
<evidence type="ECO:0000256" key="7">
    <source>
        <dbReference type="ARBA" id="ARBA00023170"/>
    </source>
</evidence>
<evidence type="ECO:0000256" key="3">
    <source>
        <dbReference type="ARBA" id="ARBA00022737"/>
    </source>
</evidence>
<feature type="disulfide bond" evidence="9">
    <location>
        <begin position="84"/>
        <end position="99"/>
    </location>
</feature>
<keyword evidence="2" id="KW-0812">Transmembrane</keyword>
<gene>
    <name evidence="10" type="ORF">BaRGS_00025611</name>
</gene>
<dbReference type="GO" id="GO:0016020">
    <property type="term" value="C:membrane"/>
    <property type="evidence" value="ECO:0007669"/>
    <property type="project" value="UniProtKB-SubCell"/>
</dbReference>
<dbReference type="PANTHER" id="PTHR22722:SF14">
    <property type="entry name" value="MEGALIN, ISOFORM A"/>
    <property type="match status" value="1"/>
</dbReference>
<accession>A0ABD0K7S6</accession>
<dbReference type="InterPro" id="IPR036055">
    <property type="entry name" value="LDL_receptor-like_sf"/>
</dbReference>
<name>A0ABD0K7S6_9CAEN</name>
<keyword evidence="8" id="KW-0325">Glycoprotein</keyword>